<dbReference type="AlphaFoldDB" id="A0A560KA70"/>
<evidence type="ECO:0000313" key="2">
    <source>
        <dbReference type="EMBL" id="TWB79929.1"/>
    </source>
</evidence>
<feature type="transmembrane region" description="Helical" evidence="1">
    <location>
        <begin position="45"/>
        <end position="69"/>
    </location>
</feature>
<gene>
    <name evidence="2" type="ORF">FBZ87_102351</name>
</gene>
<dbReference type="EMBL" id="VITV01000002">
    <property type="protein sequence ID" value="TWB79929.1"/>
    <property type="molecule type" value="Genomic_DNA"/>
</dbReference>
<reference evidence="2 3" key="1">
    <citation type="submission" date="2019-06" db="EMBL/GenBank/DDBJ databases">
        <title>Genomic Encyclopedia of Type Strains, Phase IV (KMG-V): Genome sequencing to study the core and pangenomes of soil and plant-associated prokaryotes.</title>
        <authorList>
            <person name="Whitman W."/>
        </authorList>
    </citation>
    <scope>NUCLEOTIDE SEQUENCE [LARGE SCALE GENOMIC DNA]</scope>
    <source>
        <strain evidence="2 3">BR 12005</strain>
    </source>
</reference>
<evidence type="ECO:0000256" key="1">
    <source>
        <dbReference type="SAM" id="Phobius"/>
    </source>
</evidence>
<evidence type="ECO:0000313" key="3">
    <source>
        <dbReference type="Proteomes" id="UP000320516"/>
    </source>
</evidence>
<keyword evidence="1" id="KW-0812">Transmembrane</keyword>
<name>A0A560KA70_9PROT</name>
<dbReference type="Proteomes" id="UP000320516">
    <property type="component" value="Unassembled WGS sequence"/>
</dbReference>
<dbReference type="RefSeq" id="WP_145609382.1">
    <property type="nucleotide sequence ID" value="NZ_VITV01000002.1"/>
</dbReference>
<proteinExistence type="predicted"/>
<keyword evidence="1" id="KW-1133">Transmembrane helix</keyword>
<accession>A0A560KA70</accession>
<sequence length="199" mass="20632">MALAAGIVVSDGLYKPDESPGGLGTVGVGALVMEMSALRERLRAAPVFLGFAAVGGGLLCLALFSLLPIAHDLGADAPLITLAPRDATGLPLAVTLFAFAAMTLFRAPKIDPARRDRSRTKQPASHINGPVICLGVAFLGIVLAFLASPITTGIVEKAAASHGYIACPALPGEHPAHLRWTRDTLDHCPLPRKKTASDS</sequence>
<comment type="caution">
    <text evidence="2">The sequence shown here is derived from an EMBL/GenBank/DDBJ whole genome shotgun (WGS) entry which is preliminary data.</text>
</comment>
<feature type="transmembrane region" description="Helical" evidence="1">
    <location>
        <begin position="89"/>
        <end position="107"/>
    </location>
</feature>
<organism evidence="2 3">
    <name type="scientific">Nitrospirillum amazonense</name>
    <dbReference type="NCBI Taxonomy" id="28077"/>
    <lineage>
        <taxon>Bacteria</taxon>
        <taxon>Pseudomonadati</taxon>
        <taxon>Pseudomonadota</taxon>
        <taxon>Alphaproteobacteria</taxon>
        <taxon>Rhodospirillales</taxon>
        <taxon>Azospirillaceae</taxon>
        <taxon>Nitrospirillum</taxon>
    </lineage>
</organism>
<feature type="transmembrane region" description="Helical" evidence="1">
    <location>
        <begin position="127"/>
        <end position="147"/>
    </location>
</feature>
<protein>
    <submittedName>
        <fullName evidence="2">Uncharacterized protein</fullName>
    </submittedName>
</protein>
<keyword evidence="1" id="KW-0472">Membrane</keyword>